<protein>
    <submittedName>
        <fullName evidence="2">Beta-lactamase family protein</fullName>
    </submittedName>
</protein>
<dbReference type="EMBL" id="JAHQCR010000047">
    <property type="protein sequence ID" value="MBU9722055.1"/>
    <property type="molecule type" value="Genomic_DNA"/>
</dbReference>
<evidence type="ECO:0000259" key="1">
    <source>
        <dbReference type="Pfam" id="PF00144"/>
    </source>
</evidence>
<organism evidence="2 3">
    <name type="scientific">Evansella alkalicola</name>
    <dbReference type="NCBI Taxonomy" id="745819"/>
    <lineage>
        <taxon>Bacteria</taxon>
        <taxon>Bacillati</taxon>
        <taxon>Bacillota</taxon>
        <taxon>Bacilli</taxon>
        <taxon>Bacillales</taxon>
        <taxon>Bacillaceae</taxon>
        <taxon>Evansella</taxon>
    </lineage>
</organism>
<dbReference type="PANTHER" id="PTHR43283:SF7">
    <property type="entry name" value="BETA-LACTAMASE-RELATED DOMAIN-CONTAINING PROTEIN"/>
    <property type="match status" value="1"/>
</dbReference>
<dbReference type="Gene3D" id="3.40.710.10">
    <property type="entry name" value="DD-peptidase/beta-lactamase superfamily"/>
    <property type="match status" value="1"/>
</dbReference>
<keyword evidence="3" id="KW-1185">Reference proteome</keyword>
<dbReference type="SUPFAM" id="SSF56601">
    <property type="entry name" value="beta-lactamase/transpeptidase-like"/>
    <property type="match status" value="1"/>
</dbReference>
<dbReference type="InterPro" id="IPR050789">
    <property type="entry name" value="Diverse_Enzym_Activities"/>
</dbReference>
<accession>A0ABS6JY75</accession>
<gene>
    <name evidence="2" type="ORF">KS407_11475</name>
</gene>
<proteinExistence type="predicted"/>
<dbReference type="InterPro" id="IPR012338">
    <property type="entry name" value="Beta-lactam/transpept-like"/>
</dbReference>
<dbReference type="PANTHER" id="PTHR43283">
    <property type="entry name" value="BETA-LACTAMASE-RELATED"/>
    <property type="match status" value="1"/>
</dbReference>
<feature type="domain" description="Beta-lactamase-related" evidence="1">
    <location>
        <begin position="61"/>
        <end position="319"/>
    </location>
</feature>
<dbReference type="Proteomes" id="UP000790580">
    <property type="component" value="Unassembled WGS sequence"/>
</dbReference>
<sequence>MQKKVLVFTSIGLLTILLGGIALGANTFFSSETTWEVHETPEEAGWSSEKLRQARRYYDSLHSTAAMAVYNGKVLFAWGDVTKNTNAHSIRKSFLNSLYGIHVEEDHIQLEDTLEKLGIYDFPDLTYEEKQAKVKHLLSSQSGVFHKAGEESWTMRRNRPLPGTHPPGSYFYYNNWDFNVLGTVFNQETEKDLFEEFKKQIANPIGMEDFSLDHTQYKYEVRRSIHPSYLFQVSARDMARFGQLFLQNGEWDGEQIIPESWIEESLKVHADVPGNNVYDYGYLWWVATSGPFSDLGMYSAVGRYGQSIDIIPELNLVFVHRVDSTSSTLGLRRSVAQAQRLRLLEMVIDAIVDDHEKTPQNF</sequence>
<evidence type="ECO:0000313" key="3">
    <source>
        <dbReference type="Proteomes" id="UP000790580"/>
    </source>
</evidence>
<comment type="caution">
    <text evidence="2">The sequence shown here is derived from an EMBL/GenBank/DDBJ whole genome shotgun (WGS) entry which is preliminary data.</text>
</comment>
<reference evidence="2 3" key="1">
    <citation type="submission" date="2021-06" db="EMBL/GenBank/DDBJ databases">
        <title>Bacillus sp. RD4P76, an endophyte from a halophyte.</title>
        <authorList>
            <person name="Sun J.-Q."/>
        </authorList>
    </citation>
    <scope>NUCLEOTIDE SEQUENCE [LARGE SCALE GENOMIC DNA]</scope>
    <source>
        <strain evidence="2 3">JCM 17098</strain>
    </source>
</reference>
<dbReference type="InterPro" id="IPR001466">
    <property type="entry name" value="Beta-lactam-related"/>
</dbReference>
<name>A0ABS6JY75_9BACI</name>
<dbReference type="Pfam" id="PF00144">
    <property type="entry name" value="Beta-lactamase"/>
    <property type="match status" value="1"/>
</dbReference>
<dbReference type="RefSeq" id="WP_088075272.1">
    <property type="nucleotide sequence ID" value="NZ_JAHQCR010000047.1"/>
</dbReference>
<evidence type="ECO:0000313" key="2">
    <source>
        <dbReference type="EMBL" id="MBU9722055.1"/>
    </source>
</evidence>